<evidence type="ECO:0000259" key="1">
    <source>
        <dbReference type="SMART" id="SM00858"/>
    </source>
</evidence>
<dbReference type="InterPro" id="IPR013974">
    <property type="entry name" value="SAF"/>
</dbReference>
<dbReference type="Proteomes" id="UP000199071">
    <property type="component" value="Unassembled WGS sequence"/>
</dbReference>
<accession>A0A1G6EFN8</accession>
<dbReference type="NCBIfam" id="TIGR03177">
    <property type="entry name" value="pilus_cpaB"/>
    <property type="match status" value="1"/>
</dbReference>
<dbReference type="RefSeq" id="WP_090880444.1">
    <property type="nucleotide sequence ID" value="NZ_FMXQ01000012.1"/>
</dbReference>
<protein>
    <submittedName>
        <fullName evidence="2">Pilus assembly protein CpaB</fullName>
    </submittedName>
</protein>
<gene>
    <name evidence="2" type="ORF">SAMN02982931_04448</name>
</gene>
<reference evidence="2 3" key="1">
    <citation type="submission" date="2016-10" db="EMBL/GenBank/DDBJ databases">
        <authorList>
            <person name="de Groot N.N."/>
        </authorList>
    </citation>
    <scope>NUCLEOTIDE SEQUENCE [LARGE SCALE GENOMIC DNA]</scope>
    <source>
        <strain evidence="2 3">ATCC 35022</strain>
    </source>
</reference>
<sequence length="268" mass="27936">MNFARVAILGVAVGAGVVAAMLALNMTGQESEPMVVADAIDTVEVLVVANDVPMGSTVSESDIEWQEWPESGASGRFLVRSSDPDAMDEVVGAIARSTLYSGEPISLAKLIRSDRGFMSAILPAGKRAVATKISADTSAGGFILPNDRVDVIMSRQADDNADAPGGYLTETVLNDVRVLAIDQTIEDVDGEKVVVGQTATLELSPQQAEILTVAQQMSDQLTLALRSIADTATGPIGADAYHLISGVKKTGGVTVVKNGVARQVIGIR</sequence>
<feature type="domain" description="SAF" evidence="1">
    <location>
        <begin position="43"/>
        <end position="111"/>
    </location>
</feature>
<proteinExistence type="predicted"/>
<dbReference type="Pfam" id="PF16976">
    <property type="entry name" value="RcpC"/>
    <property type="match status" value="1"/>
</dbReference>
<dbReference type="STRING" id="665467.SAMN02982931_04448"/>
<dbReference type="EMBL" id="FMXQ01000012">
    <property type="protein sequence ID" value="SDB56148.1"/>
    <property type="molecule type" value="Genomic_DNA"/>
</dbReference>
<dbReference type="InterPro" id="IPR017592">
    <property type="entry name" value="Pilus_assmbl_Flp-typ_CpaB"/>
</dbReference>
<dbReference type="AlphaFoldDB" id="A0A1G6EFN8"/>
<dbReference type="SMART" id="SM00858">
    <property type="entry name" value="SAF"/>
    <property type="match status" value="1"/>
</dbReference>
<dbReference type="Pfam" id="PF08666">
    <property type="entry name" value="SAF"/>
    <property type="match status" value="1"/>
</dbReference>
<organism evidence="2 3">
    <name type="scientific">Bauldia litoralis</name>
    <dbReference type="NCBI Taxonomy" id="665467"/>
    <lineage>
        <taxon>Bacteria</taxon>
        <taxon>Pseudomonadati</taxon>
        <taxon>Pseudomonadota</taxon>
        <taxon>Alphaproteobacteria</taxon>
        <taxon>Hyphomicrobiales</taxon>
        <taxon>Kaistiaceae</taxon>
        <taxon>Bauldia</taxon>
    </lineage>
</organism>
<keyword evidence="3" id="KW-1185">Reference proteome</keyword>
<dbReference type="OrthoDB" id="163768at2"/>
<name>A0A1G6EFN8_9HYPH</name>
<dbReference type="CDD" id="cd11614">
    <property type="entry name" value="SAF_CpaB_FlgA_like"/>
    <property type="match status" value="1"/>
</dbReference>
<evidence type="ECO:0000313" key="2">
    <source>
        <dbReference type="EMBL" id="SDB56148.1"/>
    </source>
</evidence>
<dbReference type="InterPro" id="IPR031571">
    <property type="entry name" value="RcpC_dom"/>
</dbReference>
<evidence type="ECO:0000313" key="3">
    <source>
        <dbReference type="Proteomes" id="UP000199071"/>
    </source>
</evidence>